<evidence type="ECO:0000256" key="5">
    <source>
        <dbReference type="ARBA" id="ARBA00022927"/>
    </source>
</evidence>
<name>A0A811KV04_9BILA</name>
<dbReference type="GO" id="GO:0006616">
    <property type="term" value="P:SRP-dependent cotranslational protein targeting to membrane, translocation"/>
    <property type="evidence" value="ECO:0007669"/>
    <property type="project" value="InterPro"/>
</dbReference>
<dbReference type="GO" id="GO:0005789">
    <property type="term" value="C:endoplasmic reticulum membrane"/>
    <property type="evidence" value="ECO:0007669"/>
    <property type="project" value="TreeGrafter"/>
</dbReference>
<evidence type="ECO:0000256" key="8">
    <source>
        <dbReference type="SAM" id="MobiDB-lite"/>
    </source>
</evidence>
<dbReference type="InterPro" id="IPR006634">
    <property type="entry name" value="TLC-dom"/>
</dbReference>
<dbReference type="Pfam" id="PF03798">
    <property type="entry name" value="TRAM_LAG1_CLN8"/>
    <property type="match status" value="1"/>
</dbReference>
<dbReference type="SMART" id="SM00724">
    <property type="entry name" value="TLC"/>
    <property type="match status" value="1"/>
</dbReference>
<dbReference type="Proteomes" id="UP000783686">
    <property type="component" value="Unassembled WGS sequence"/>
</dbReference>
<evidence type="ECO:0000256" key="6">
    <source>
        <dbReference type="ARBA" id="ARBA00022989"/>
    </source>
</evidence>
<sequence>MGFESRRLASKTKKPPPPILSHEFIITNHGDIASVILMLVVIGFMFHWSLPFAQFMVIPQHNESVQFTGDTEPKMYYRSGSKDIGCIVFYTVVWITFHCIIQEYIVDKIQRRLHMSRVRLARFAESCHLGPIAALSCGFAVYNLYELGVHKDFSLLWQGYPEQHRYLTLNFKLFFLLQISYWIHQFPEFYFQKLKKEEMKERTGYSLLFLVFVTAAYFANFIRLASVLLALEYASLSLLHLSRLVYFSGKATNTGRIFRLWNLLFPVVRLSSMVISVLVLWYGLRSHETPYINFETGNYNTHVIRLNALIFLLLTQVYLFYNFARFHFARWNSRPTAPEPVPRKKTFKNKKDDKKSK</sequence>
<evidence type="ECO:0000256" key="9">
    <source>
        <dbReference type="SAM" id="Phobius"/>
    </source>
</evidence>
<dbReference type="GO" id="GO:0045048">
    <property type="term" value="P:protein insertion into ER membrane"/>
    <property type="evidence" value="ECO:0007669"/>
    <property type="project" value="TreeGrafter"/>
</dbReference>
<feature type="transmembrane region" description="Helical" evidence="9">
    <location>
        <begin position="260"/>
        <end position="284"/>
    </location>
</feature>
<dbReference type="AlphaFoldDB" id="A0A811KV04"/>
<dbReference type="Proteomes" id="UP000614601">
    <property type="component" value="Unassembled WGS sequence"/>
</dbReference>
<feature type="transmembrane region" description="Helical" evidence="9">
    <location>
        <begin position="87"/>
        <end position="106"/>
    </location>
</feature>
<evidence type="ECO:0000256" key="7">
    <source>
        <dbReference type="ARBA" id="ARBA00023136"/>
    </source>
</evidence>
<feature type="transmembrane region" description="Helical" evidence="9">
    <location>
        <begin position="165"/>
        <end position="183"/>
    </location>
</feature>
<protein>
    <recommendedName>
        <fullName evidence="10">TLC domain-containing protein</fullName>
    </recommendedName>
</protein>
<feature type="transmembrane region" description="Helical" evidence="9">
    <location>
        <begin position="32"/>
        <end position="50"/>
    </location>
</feature>
<evidence type="ECO:0000256" key="1">
    <source>
        <dbReference type="ARBA" id="ARBA00004141"/>
    </source>
</evidence>
<feature type="transmembrane region" description="Helical" evidence="9">
    <location>
        <begin position="228"/>
        <end position="248"/>
    </location>
</feature>
<evidence type="ECO:0000313" key="11">
    <source>
        <dbReference type="EMBL" id="CAD5218702.1"/>
    </source>
</evidence>
<keyword evidence="4 9" id="KW-0812">Transmembrane</keyword>
<feature type="transmembrane region" description="Helical" evidence="9">
    <location>
        <begin position="204"/>
        <end position="222"/>
    </location>
</feature>
<dbReference type="PANTHER" id="PTHR12371:SF11">
    <property type="entry name" value="TRANSLOCATING CHAIN-ASSOCIATED MEMBRANE PROTEIN"/>
    <property type="match status" value="1"/>
</dbReference>
<keyword evidence="6 9" id="KW-1133">Transmembrane helix</keyword>
<evidence type="ECO:0000259" key="10">
    <source>
        <dbReference type="SMART" id="SM00724"/>
    </source>
</evidence>
<keyword evidence="7 9" id="KW-0472">Membrane</keyword>
<accession>A0A811KV04</accession>
<feature type="transmembrane region" description="Helical" evidence="9">
    <location>
        <begin position="304"/>
        <end position="324"/>
    </location>
</feature>
<feature type="region of interest" description="Disordered" evidence="8">
    <location>
        <begin position="337"/>
        <end position="357"/>
    </location>
</feature>
<evidence type="ECO:0000256" key="4">
    <source>
        <dbReference type="ARBA" id="ARBA00022692"/>
    </source>
</evidence>
<keyword evidence="12" id="KW-1185">Reference proteome</keyword>
<evidence type="ECO:0000256" key="3">
    <source>
        <dbReference type="ARBA" id="ARBA00022448"/>
    </source>
</evidence>
<evidence type="ECO:0000313" key="12">
    <source>
        <dbReference type="Proteomes" id="UP000614601"/>
    </source>
</evidence>
<dbReference type="PANTHER" id="PTHR12371">
    <property type="entry name" value="TRANSLOCATION ASSOCIATED MEMBRANE PROTEIN"/>
    <property type="match status" value="1"/>
</dbReference>
<keyword evidence="3" id="KW-0813">Transport</keyword>
<keyword evidence="5" id="KW-0653">Protein transport</keyword>
<dbReference type="OrthoDB" id="3053196at2759"/>
<feature type="domain" description="TLC" evidence="10">
    <location>
        <begin position="121"/>
        <end position="334"/>
    </location>
</feature>
<gene>
    <name evidence="11" type="ORF">BOKJ2_LOCUS7912</name>
</gene>
<feature type="transmembrane region" description="Helical" evidence="9">
    <location>
        <begin position="127"/>
        <end position="145"/>
    </location>
</feature>
<dbReference type="InterPro" id="IPR016447">
    <property type="entry name" value="Translocation_assoc_membrane"/>
</dbReference>
<comment type="subcellular location">
    <subcellularLocation>
        <location evidence="1">Membrane</location>
        <topology evidence="1">Multi-pass membrane protein</topology>
    </subcellularLocation>
</comment>
<comment type="caution">
    <text evidence="11">The sequence shown here is derived from an EMBL/GenBank/DDBJ whole genome shotgun (WGS) entry which is preliminary data.</text>
</comment>
<organism evidence="11 12">
    <name type="scientific">Bursaphelenchus okinawaensis</name>
    <dbReference type="NCBI Taxonomy" id="465554"/>
    <lineage>
        <taxon>Eukaryota</taxon>
        <taxon>Metazoa</taxon>
        <taxon>Ecdysozoa</taxon>
        <taxon>Nematoda</taxon>
        <taxon>Chromadorea</taxon>
        <taxon>Rhabditida</taxon>
        <taxon>Tylenchina</taxon>
        <taxon>Tylenchomorpha</taxon>
        <taxon>Aphelenchoidea</taxon>
        <taxon>Aphelenchoididae</taxon>
        <taxon>Bursaphelenchus</taxon>
    </lineage>
</organism>
<comment type="similarity">
    <text evidence="2">Belongs to the TRAM family.</text>
</comment>
<dbReference type="EMBL" id="CAJFDH010000004">
    <property type="protein sequence ID" value="CAD5218702.1"/>
    <property type="molecule type" value="Genomic_DNA"/>
</dbReference>
<dbReference type="EMBL" id="CAJFCW020000004">
    <property type="protein sequence ID" value="CAG9111392.1"/>
    <property type="molecule type" value="Genomic_DNA"/>
</dbReference>
<reference evidence="11" key="1">
    <citation type="submission" date="2020-09" db="EMBL/GenBank/DDBJ databases">
        <authorList>
            <person name="Kikuchi T."/>
        </authorList>
    </citation>
    <scope>NUCLEOTIDE SEQUENCE</scope>
    <source>
        <strain evidence="11">SH1</strain>
    </source>
</reference>
<evidence type="ECO:0000256" key="2">
    <source>
        <dbReference type="ARBA" id="ARBA00005999"/>
    </source>
</evidence>
<proteinExistence type="inferred from homology"/>